<reference evidence="3" key="1">
    <citation type="submission" date="2021-11" db="EMBL/GenBank/DDBJ databases">
        <authorList>
            <person name="Herlambang A."/>
            <person name="Guo Y."/>
            <person name="Takashima Y."/>
            <person name="Nishizawa T."/>
        </authorList>
    </citation>
    <scope>NUCLEOTIDE SEQUENCE</scope>
    <source>
        <strain evidence="3">E1425</strain>
    </source>
</reference>
<evidence type="ECO:0000313" key="3">
    <source>
        <dbReference type="EMBL" id="GJJ74810.1"/>
    </source>
</evidence>
<proteinExistence type="predicted"/>
<dbReference type="PANTHER" id="PTHR12459">
    <property type="entry name" value="TRANSMEMBRANE PROTEIN 135-RELATED"/>
    <property type="match status" value="1"/>
</dbReference>
<dbReference type="InterPro" id="IPR026749">
    <property type="entry name" value="Tmem135"/>
</dbReference>
<dbReference type="EMBL" id="BQFW01000009">
    <property type="protein sequence ID" value="GJJ74810.1"/>
    <property type="molecule type" value="Genomic_DNA"/>
</dbReference>
<dbReference type="OrthoDB" id="4021778at2759"/>
<feature type="transmembrane region" description="Helical" evidence="2">
    <location>
        <begin position="463"/>
        <end position="488"/>
    </location>
</feature>
<feature type="region of interest" description="Disordered" evidence="1">
    <location>
        <begin position="1"/>
        <end position="86"/>
    </location>
</feature>
<organism evidence="3 4">
    <name type="scientific">Entomortierella parvispora</name>
    <dbReference type="NCBI Taxonomy" id="205924"/>
    <lineage>
        <taxon>Eukaryota</taxon>
        <taxon>Fungi</taxon>
        <taxon>Fungi incertae sedis</taxon>
        <taxon>Mucoromycota</taxon>
        <taxon>Mortierellomycotina</taxon>
        <taxon>Mortierellomycetes</taxon>
        <taxon>Mortierellales</taxon>
        <taxon>Mortierellaceae</taxon>
        <taxon>Entomortierella</taxon>
    </lineage>
</organism>
<keyword evidence="2" id="KW-0472">Membrane</keyword>
<feature type="compositionally biased region" description="Polar residues" evidence="1">
    <location>
        <begin position="20"/>
        <end position="43"/>
    </location>
</feature>
<keyword evidence="4" id="KW-1185">Reference proteome</keyword>
<gene>
    <name evidence="3" type="ORF">EMPS_07168</name>
</gene>
<evidence type="ECO:0000313" key="4">
    <source>
        <dbReference type="Proteomes" id="UP000827284"/>
    </source>
</evidence>
<feature type="transmembrane region" description="Helical" evidence="2">
    <location>
        <begin position="508"/>
        <end position="528"/>
    </location>
</feature>
<protein>
    <recommendedName>
        <fullName evidence="5">Transmembrane protein 135 N-terminal domain-containing protein</fullName>
    </recommendedName>
</protein>
<name>A0A9P3HE06_9FUNG</name>
<feature type="transmembrane region" description="Helical" evidence="2">
    <location>
        <begin position="422"/>
        <end position="443"/>
    </location>
</feature>
<feature type="compositionally biased region" description="Basic and acidic residues" evidence="1">
    <location>
        <begin position="619"/>
        <end position="647"/>
    </location>
</feature>
<feature type="region of interest" description="Disordered" evidence="1">
    <location>
        <begin position="203"/>
        <end position="236"/>
    </location>
</feature>
<feature type="region of interest" description="Disordered" evidence="1">
    <location>
        <begin position="612"/>
        <end position="647"/>
    </location>
</feature>
<dbReference type="AlphaFoldDB" id="A0A9P3HE06"/>
<feature type="compositionally biased region" description="Low complexity" evidence="1">
    <location>
        <begin position="57"/>
        <end position="78"/>
    </location>
</feature>
<reference evidence="3" key="2">
    <citation type="journal article" date="2022" name="Microbiol. Resour. Announc.">
        <title>Whole-Genome Sequence of Entomortierella parvispora E1425, a Mucoromycotan Fungus Associated with Burkholderiaceae-Related Endosymbiotic Bacteria.</title>
        <authorList>
            <person name="Herlambang A."/>
            <person name="Guo Y."/>
            <person name="Takashima Y."/>
            <person name="Narisawa K."/>
            <person name="Ohta H."/>
            <person name="Nishizawa T."/>
        </authorList>
    </citation>
    <scope>NUCLEOTIDE SEQUENCE</scope>
    <source>
        <strain evidence="3">E1425</strain>
    </source>
</reference>
<evidence type="ECO:0000256" key="1">
    <source>
        <dbReference type="SAM" id="MobiDB-lite"/>
    </source>
</evidence>
<dbReference type="PANTHER" id="PTHR12459:SF15">
    <property type="entry name" value="TRANSMEMBRANE PROTEIN 135"/>
    <property type="match status" value="1"/>
</dbReference>
<feature type="compositionally biased region" description="Polar residues" evidence="1">
    <location>
        <begin position="207"/>
        <end position="220"/>
    </location>
</feature>
<keyword evidence="2" id="KW-0812">Transmembrane</keyword>
<comment type="caution">
    <text evidence="3">The sequence shown here is derived from an EMBL/GenBank/DDBJ whole genome shotgun (WGS) entry which is preliminary data.</text>
</comment>
<sequence length="647" mass="71809">MMAARASADDHADHAAGVSSPAQQSQTHTQKQPADTESPTPQNHIEAPSPPPQESLSTKQPTPTPHSSSSSKAHPSSSHSHKKKHVRLPIQISPELVSAFRVCIRSYGVGFVFATAPKLIKTLIAFITNPRKATAAAKGNNVLTAFLGSLLTVLKDGTSARKDGMSMLLMITLGGYKLLEIFLTKGMKKAILAQHLQRQQQERLAATSGSVRATTATSVSPEEEETEKELKAHRHWTRHDSDKIELAADLRQRITMMASFLSSAGAIVFMHRNRPQHATIDYSLFAVVRALDVFGHVAVKNRWGPSWLGTYGAVAVFVLSCTEIMFSWLYAPERLPGPYAFWITRMARMDKRLLETLRGVKSDAIQFEQQNPPAVSNLLIGLCHDLGMDPKMGDFELRRQIPCELVHQGIAKSCEAHTGYRWIQGFMVSTGIYLPVHLLPALLSPKAFFNRLRENPVGTVSSTLLATARSSAFLATYIALIWYGICTWRSKVMPLTMKVTGRRYTSNVIDNIYGPLLGSFMCGFSVLIEKPHRRAEMALYVLPRAMYSMWSRVMTGSWGLNRKVEMTGEALMYAVSMSVLLTGMAWNREMVRPSMQGLLGWMLEIKRTRKSKTLKHAGHPTEETKKSAIEDKDALAAVERERSSSAH</sequence>
<keyword evidence="2" id="KW-1133">Transmembrane helix</keyword>
<evidence type="ECO:0000256" key="2">
    <source>
        <dbReference type="SAM" id="Phobius"/>
    </source>
</evidence>
<feature type="transmembrane region" description="Helical" evidence="2">
    <location>
        <begin position="311"/>
        <end position="331"/>
    </location>
</feature>
<accession>A0A9P3HE06</accession>
<evidence type="ECO:0008006" key="5">
    <source>
        <dbReference type="Google" id="ProtNLM"/>
    </source>
</evidence>
<dbReference type="Proteomes" id="UP000827284">
    <property type="component" value="Unassembled WGS sequence"/>
</dbReference>